<accession>A0A388MF08</accession>
<evidence type="ECO:0008006" key="4">
    <source>
        <dbReference type="Google" id="ProtNLM"/>
    </source>
</evidence>
<protein>
    <recommendedName>
        <fullName evidence="4">Peptidase A2 domain-containing protein</fullName>
    </recommendedName>
</protein>
<feature type="region of interest" description="Disordered" evidence="1">
    <location>
        <begin position="857"/>
        <end position="888"/>
    </location>
</feature>
<proteinExistence type="predicted"/>
<dbReference type="EMBL" id="BFEA01001271">
    <property type="protein sequence ID" value="GBG93158.1"/>
    <property type="molecule type" value="Genomic_DNA"/>
</dbReference>
<feature type="compositionally biased region" description="Basic and acidic residues" evidence="1">
    <location>
        <begin position="626"/>
        <end position="641"/>
    </location>
</feature>
<feature type="compositionally biased region" description="Basic and acidic residues" evidence="1">
    <location>
        <begin position="1146"/>
        <end position="1165"/>
    </location>
</feature>
<feature type="region of interest" description="Disordered" evidence="1">
    <location>
        <begin position="911"/>
        <end position="966"/>
    </location>
</feature>
<keyword evidence="3" id="KW-1185">Reference proteome</keyword>
<comment type="caution">
    <text evidence="2">The sequence shown here is derived from an EMBL/GenBank/DDBJ whole genome shotgun (WGS) entry which is preliminary data.</text>
</comment>
<feature type="compositionally biased region" description="Acidic residues" evidence="1">
    <location>
        <begin position="1090"/>
        <end position="1108"/>
    </location>
</feature>
<feature type="compositionally biased region" description="Low complexity" evidence="1">
    <location>
        <begin position="1229"/>
        <end position="1239"/>
    </location>
</feature>
<feature type="compositionally biased region" description="Low complexity" evidence="1">
    <location>
        <begin position="416"/>
        <end position="426"/>
    </location>
</feature>
<sequence length="1239" mass="138154">MDWKCVACGMVDLVVKGSKCSAMVDTGAEMNIIRETDALKFGLEVDRSDCGVLHGANCKAVFCGTASNVLIEVGKVKVRACFFVMHDVNHDVLLGRSFLCRTETLMFNKHDGTLILIMCDPACGNYEIITCRNTGPRSIRNRPNPGSFTIEESENERRRLHMEPKEEERGEIFSLSLADINKAMDVVATPEMADPDAIQALREQVLECPQEGELELVYRVEGFARGPGRDGVPIRLQDGSVDEFLPAYERCMRVLDYPREEWMQTLLLWTRPAERSMVRQIRDKAADWEGCQARLRREFWQPKPERREPERERRQEPRPSPIGVDGRPIRLAIGNVEEFIPGFEQFMLRQQVVREDWMVRPSLWTRKANRPLARYVADMAQDWESCRAHLRVAFRRFKPRSPAGERRTLSEAGEPGTSRGGRQATTGQGGRRLAELEESGAIPECGLGPIDLPIDIEPARVPPHPRDVTSSLGDPLQDLEAHLDASRWGTPSVDEGPSETMEEGPQRPPPVTGSRLATIPEGSHEGEEESPRETVQSPPVEVPPREGVEAERRPVDLRREAIMIINTHTAAFAQECPDMEGVGVEDRPQRHVVESLPRGPVPEGLVGEPCAGRQGVGPELSAGEAHPTDQREAAETKEERRATRLVEIWEDTRRLEEAGELPDQAPESPPRPRNVMEVWDRYFEGDGEGLVEPARAGFDVARTIEGSLERKLHHLARTSFSKHLMLEGELVGRRWKDGSLGVRLEAAEEECQELRARTTGAQGAVDRWRTGDTTAEPEVVVRAGEMTSSQVEERTEREVDWTEGDRYGAQSGTAGSGQEPSIGRVMMESAEVQARREAEQGAYEFRPPTELVMHIPASSAEDRPPPAPIPPCTDDERQGGCNEAAQGPADGAMDVLLDVLDMTGVMCTPLPERMVGPTHELSLEGEVRTTQSERPQRLDMSEHPPERMEWQRESSAPGQGARSTEEMGLPQCYEVDREGSEAPSSSRSQGKKRKLRKTNDSACFFCKDGVHWALQCPVLARDVAAGRATSDESPAPHVLTWTLTPYLQWPACLEELGSDRSLPSQQDYLNPYRIIDLAFFQRVEDKEVAAGEEEEDVEEGGDEGETPEEGSYSEHSEGEQSEEEEDEEEEGGSEWETLPEEEERHEEDPEAVRKKEEIAAGKRQLEFASGANLRINDNLARDPEAPRPEDGDLTATTSSTSRRRWSRYPSPSTSARPLVHPRTDAGNQPSSSVIIPPSP</sequence>
<reference evidence="2 3" key="1">
    <citation type="journal article" date="2018" name="Cell">
        <title>The Chara Genome: Secondary Complexity and Implications for Plant Terrestrialization.</title>
        <authorList>
            <person name="Nishiyama T."/>
            <person name="Sakayama H."/>
            <person name="Vries J.D."/>
            <person name="Buschmann H."/>
            <person name="Saint-Marcoux D."/>
            <person name="Ullrich K.K."/>
            <person name="Haas F.B."/>
            <person name="Vanderstraeten L."/>
            <person name="Becker D."/>
            <person name="Lang D."/>
            <person name="Vosolsobe S."/>
            <person name="Rombauts S."/>
            <person name="Wilhelmsson P.K.I."/>
            <person name="Janitza P."/>
            <person name="Kern R."/>
            <person name="Heyl A."/>
            <person name="Rumpler F."/>
            <person name="Villalobos L.I.A.C."/>
            <person name="Clay J.M."/>
            <person name="Skokan R."/>
            <person name="Toyoda A."/>
            <person name="Suzuki Y."/>
            <person name="Kagoshima H."/>
            <person name="Schijlen E."/>
            <person name="Tajeshwar N."/>
            <person name="Catarino B."/>
            <person name="Hetherington A.J."/>
            <person name="Saltykova A."/>
            <person name="Bonnot C."/>
            <person name="Breuninger H."/>
            <person name="Symeonidi A."/>
            <person name="Radhakrishnan G.V."/>
            <person name="Van Nieuwerburgh F."/>
            <person name="Deforce D."/>
            <person name="Chang C."/>
            <person name="Karol K.G."/>
            <person name="Hedrich R."/>
            <person name="Ulvskov P."/>
            <person name="Glockner G."/>
            <person name="Delwiche C.F."/>
            <person name="Petrasek J."/>
            <person name="Van de Peer Y."/>
            <person name="Friml J."/>
            <person name="Beilby M."/>
            <person name="Dolan L."/>
            <person name="Kohara Y."/>
            <person name="Sugano S."/>
            <person name="Fujiyama A."/>
            <person name="Delaux P.-M."/>
            <person name="Quint M."/>
            <person name="TheiBen G."/>
            <person name="Hagemann M."/>
            <person name="Harholt J."/>
            <person name="Dunand C."/>
            <person name="Zachgo S."/>
            <person name="Langdale J."/>
            <person name="Maumus F."/>
            <person name="Straeten D.V.D."/>
            <person name="Gould S.B."/>
            <person name="Rensing S.A."/>
        </authorList>
    </citation>
    <scope>NUCLEOTIDE SEQUENCE [LARGE SCALE GENOMIC DNA]</scope>
    <source>
        <strain evidence="2 3">S276</strain>
    </source>
</reference>
<dbReference type="Gramene" id="GBG93158">
    <property type="protein sequence ID" value="GBG93158"/>
    <property type="gene ID" value="CBR_g59761"/>
</dbReference>
<dbReference type="Pfam" id="PF13650">
    <property type="entry name" value="Asp_protease_2"/>
    <property type="match status" value="1"/>
</dbReference>
<feature type="compositionally biased region" description="Basic and acidic residues" evidence="1">
    <location>
        <begin position="791"/>
        <end position="806"/>
    </location>
</feature>
<dbReference type="InterPro" id="IPR021109">
    <property type="entry name" value="Peptidase_aspartic_dom_sf"/>
</dbReference>
<gene>
    <name evidence="2" type="ORF">CBR_g59761</name>
</gene>
<dbReference type="Proteomes" id="UP000265515">
    <property type="component" value="Unassembled WGS sequence"/>
</dbReference>
<evidence type="ECO:0000313" key="3">
    <source>
        <dbReference type="Proteomes" id="UP000265515"/>
    </source>
</evidence>
<dbReference type="Gene3D" id="2.40.70.10">
    <property type="entry name" value="Acid Proteases"/>
    <property type="match status" value="1"/>
</dbReference>
<feature type="compositionally biased region" description="Polar residues" evidence="1">
    <location>
        <begin position="810"/>
        <end position="819"/>
    </location>
</feature>
<feature type="region of interest" description="Disordered" evidence="1">
    <location>
        <begin position="1087"/>
        <end position="1239"/>
    </location>
</feature>
<evidence type="ECO:0000313" key="2">
    <source>
        <dbReference type="EMBL" id="GBG93158.1"/>
    </source>
</evidence>
<organism evidence="2 3">
    <name type="scientific">Chara braunii</name>
    <name type="common">Braun's stonewort</name>
    <dbReference type="NCBI Taxonomy" id="69332"/>
    <lineage>
        <taxon>Eukaryota</taxon>
        <taxon>Viridiplantae</taxon>
        <taxon>Streptophyta</taxon>
        <taxon>Charophyceae</taxon>
        <taxon>Charales</taxon>
        <taxon>Characeae</taxon>
        <taxon>Chara</taxon>
    </lineage>
</organism>
<dbReference type="SUPFAM" id="SSF50630">
    <property type="entry name" value="Acid proteases"/>
    <property type="match status" value="1"/>
</dbReference>
<dbReference type="GO" id="GO:0006508">
    <property type="term" value="P:proteolysis"/>
    <property type="evidence" value="ECO:0007669"/>
    <property type="project" value="InterPro"/>
</dbReference>
<dbReference type="OrthoDB" id="5535068at2759"/>
<dbReference type="GO" id="GO:0004190">
    <property type="term" value="F:aspartic-type endopeptidase activity"/>
    <property type="evidence" value="ECO:0007669"/>
    <property type="project" value="InterPro"/>
</dbReference>
<feature type="region of interest" description="Disordered" evidence="1">
    <location>
        <begin position="302"/>
        <end position="326"/>
    </location>
</feature>
<dbReference type="InterPro" id="IPR001969">
    <property type="entry name" value="Aspartic_peptidase_AS"/>
</dbReference>
<feature type="compositionally biased region" description="Acidic residues" evidence="1">
    <location>
        <begin position="1119"/>
        <end position="1145"/>
    </location>
</feature>
<feature type="compositionally biased region" description="Basic and acidic residues" evidence="1">
    <location>
        <begin position="1179"/>
        <end position="1190"/>
    </location>
</feature>
<dbReference type="CDD" id="cd00303">
    <property type="entry name" value="retropepsin_like"/>
    <property type="match status" value="1"/>
</dbReference>
<feature type="compositionally biased region" description="Basic and acidic residues" evidence="1">
    <location>
        <begin position="302"/>
        <end position="317"/>
    </location>
</feature>
<feature type="region of interest" description="Disordered" evidence="1">
    <location>
        <begin position="786"/>
        <end position="821"/>
    </location>
</feature>
<dbReference type="PROSITE" id="PS00141">
    <property type="entry name" value="ASP_PROTEASE"/>
    <property type="match status" value="1"/>
</dbReference>
<name>A0A388MF08_CHABU</name>
<feature type="compositionally biased region" description="Basic and acidic residues" evidence="1">
    <location>
        <begin position="934"/>
        <end position="952"/>
    </location>
</feature>
<feature type="region of interest" description="Disordered" evidence="1">
    <location>
        <begin position="614"/>
        <end position="641"/>
    </location>
</feature>
<feature type="compositionally biased region" description="Basic and acidic residues" evidence="1">
    <location>
        <begin position="522"/>
        <end position="532"/>
    </location>
</feature>
<feature type="region of interest" description="Disordered" evidence="1">
    <location>
        <begin position="140"/>
        <end position="167"/>
    </location>
</feature>
<evidence type="ECO:0000256" key="1">
    <source>
        <dbReference type="SAM" id="MobiDB-lite"/>
    </source>
</evidence>
<dbReference type="AlphaFoldDB" id="A0A388MF08"/>
<feature type="compositionally biased region" description="Basic and acidic residues" evidence="1">
    <location>
        <begin position="155"/>
        <end position="167"/>
    </location>
</feature>
<feature type="region of interest" description="Disordered" evidence="1">
    <location>
        <begin position="401"/>
        <end position="549"/>
    </location>
</feature>